<gene>
    <name evidence="6" type="ORF">IW245_002219</name>
</gene>
<dbReference type="AlphaFoldDB" id="A0A8J7GDQ9"/>
<reference evidence="6" key="1">
    <citation type="submission" date="2020-11" db="EMBL/GenBank/DDBJ databases">
        <title>Sequencing the genomes of 1000 actinobacteria strains.</title>
        <authorList>
            <person name="Klenk H.-P."/>
        </authorList>
    </citation>
    <scope>NUCLEOTIDE SEQUENCE</scope>
    <source>
        <strain evidence="6">DSM 45356</strain>
    </source>
</reference>
<evidence type="ECO:0000256" key="4">
    <source>
        <dbReference type="ARBA" id="ARBA00023136"/>
    </source>
</evidence>
<evidence type="ECO:0000313" key="6">
    <source>
        <dbReference type="EMBL" id="MBG6136025.1"/>
    </source>
</evidence>
<evidence type="ECO:0008006" key="8">
    <source>
        <dbReference type="Google" id="ProtNLM"/>
    </source>
</evidence>
<organism evidence="6 7">
    <name type="scientific">Longispora fulva</name>
    <dbReference type="NCBI Taxonomy" id="619741"/>
    <lineage>
        <taxon>Bacteria</taxon>
        <taxon>Bacillati</taxon>
        <taxon>Actinomycetota</taxon>
        <taxon>Actinomycetes</taxon>
        <taxon>Micromonosporales</taxon>
        <taxon>Micromonosporaceae</taxon>
        <taxon>Longispora</taxon>
    </lineage>
</organism>
<protein>
    <recommendedName>
        <fullName evidence="8">GPP34 family phosphoprotein</fullName>
    </recommendedName>
</protein>
<accession>A0A8J7GDQ9</accession>
<dbReference type="GO" id="GO:0012505">
    <property type="term" value="C:endomembrane system"/>
    <property type="evidence" value="ECO:0007669"/>
    <property type="project" value="UniProtKB-ARBA"/>
</dbReference>
<dbReference type="Gene3D" id="1.10.3630.10">
    <property type="entry name" value="yeast vps74-n-term truncation variant domain like"/>
    <property type="match status" value="1"/>
</dbReference>
<dbReference type="Pfam" id="PF05719">
    <property type="entry name" value="GPP34"/>
    <property type="match status" value="1"/>
</dbReference>
<sequence>MTGTFLSGPAIPGDEPAYGPTGRQFAARLVPGDPASRFGSGRQSQRADGLLLAGDGGFVTEDLYLIAHDPQTGRLLIPGSALGVSLVGAELIGGLLAGCWSVQGGVLVADTALRLDLGLAEVSEQILRMAPTAAETWLRVLAASIPNWTREALVTSGVLHRVEWRNRLGRRRSAAVPADSTDAERRAVLLRNRLALGADSPTATARDAVLVGLIRAAGMQRLWLRDHKHLAPHATGMIARLAPDARAVLALCEHVIASMHLSR</sequence>
<dbReference type="InterPro" id="IPR008628">
    <property type="entry name" value="GPP34-like"/>
</dbReference>
<comment type="subcellular location">
    <subcellularLocation>
        <location evidence="1">Golgi apparatus membrane</location>
        <topology evidence="1">Peripheral membrane protein</topology>
        <orientation evidence="1">Cytoplasmic side</orientation>
    </subcellularLocation>
</comment>
<dbReference type="GO" id="GO:0070273">
    <property type="term" value="F:phosphatidylinositol-4-phosphate binding"/>
    <property type="evidence" value="ECO:0007669"/>
    <property type="project" value="InterPro"/>
</dbReference>
<evidence type="ECO:0000313" key="7">
    <source>
        <dbReference type="Proteomes" id="UP000622552"/>
    </source>
</evidence>
<keyword evidence="4" id="KW-0472">Membrane</keyword>
<dbReference type="InterPro" id="IPR038261">
    <property type="entry name" value="GPP34-like_sf"/>
</dbReference>
<feature type="region of interest" description="Disordered" evidence="5">
    <location>
        <begin position="1"/>
        <end position="24"/>
    </location>
</feature>
<dbReference type="EMBL" id="JADOUF010000001">
    <property type="protein sequence ID" value="MBG6136025.1"/>
    <property type="molecule type" value="Genomic_DNA"/>
</dbReference>
<dbReference type="RefSeq" id="WP_197003067.1">
    <property type="nucleotide sequence ID" value="NZ_BONS01000001.1"/>
</dbReference>
<dbReference type="GO" id="GO:0005737">
    <property type="term" value="C:cytoplasm"/>
    <property type="evidence" value="ECO:0007669"/>
    <property type="project" value="UniProtKB-ARBA"/>
</dbReference>
<evidence type="ECO:0000256" key="5">
    <source>
        <dbReference type="SAM" id="MobiDB-lite"/>
    </source>
</evidence>
<keyword evidence="2" id="KW-0333">Golgi apparatus</keyword>
<dbReference type="Proteomes" id="UP000622552">
    <property type="component" value="Unassembled WGS sequence"/>
</dbReference>
<keyword evidence="3" id="KW-0446">Lipid-binding</keyword>
<evidence type="ECO:0000256" key="1">
    <source>
        <dbReference type="ARBA" id="ARBA00004255"/>
    </source>
</evidence>
<proteinExistence type="predicted"/>
<comment type="caution">
    <text evidence="6">The sequence shown here is derived from an EMBL/GenBank/DDBJ whole genome shotgun (WGS) entry which is preliminary data.</text>
</comment>
<evidence type="ECO:0000256" key="3">
    <source>
        <dbReference type="ARBA" id="ARBA00023121"/>
    </source>
</evidence>
<name>A0A8J7GDQ9_9ACTN</name>
<keyword evidence="7" id="KW-1185">Reference proteome</keyword>
<evidence type="ECO:0000256" key="2">
    <source>
        <dbReference type="ARBA" id="ARBA00023034"/>
    </source>
</evidence>